<reference evidence="3" key="1">
    <citation type="submission" date="2017-11" db="EMBL/GenBank/DDBJ databases">
        <authorList>
            <person name="Kajale S.C."/>
            <person name="Sharma A."/>
        </authorList>
    </citation>
    <scope>NUCLEOTIDE SEQUENCE</scope>
    <source>
        <strain evidence="3">LS1_42</strain>
    </source>
</reference>
<dbReference type="InterPro" id="IPR002539">
    <property type="entry name" value="MaoC-like_dom"/>
</dbReference>
<organism evidence="3 4">
    <name type="scientific">Natronococcus pandeyae</name>
    <dbReference type="NCBI Taxonomy" id="2055836"/>
    <lineage>
        <taxon>Archaea</taxon>
        <taxon>Methanobacteriati</taxon>
        <taxon>Methanobacteriota</taxon>
        <taxon>Stenosarchaea group</taxon>
        <taxon>Halobacteria</taxon>
        <taxon>Halobacteriales</taxon>
        <taxon>Natrialbaceae</taxon>
        <taxon>Natronococcus</taxon>
    </lineage>
</organism>
<dbReference type="EMBL" id="PHNJ01000003">
    <property type="protein sequence ID" value="TYL39137.1"/>
    <property type="molecule type" value="Genomic_DNA"/>
</dbReference>
<dbReference type="Proteomes" id="UP000766904">
    <property type="component" value="Unassembled WGS sequence"/>
</dbReference>
<protein>
    <submittedName>
        <fullName evidence="3">Acyl dehydratase</fullName>
    </submittedName>
</protein>
<name>A0A8J8Q4X5_9EURY</name>
<dbReference type="InterPro" id="IPR029069">
    <property type="entry name" value="HotDog_dom_sf"/>
</dbReference>
<dbReference type="RefSeq" id="WP_148857277.1">
    <property type="nucleotide sequence ID" value="NZ_PHNJ01000003.1"/>
</dbReference>
<sequence length="150" mass="17213">MRYFEDIEIGETRAFGEYHVTEDEVVEFAEQYDPQPFHVDEAAAADSMFGELVASGWHTAAMSMRMLVEGPDDEDERASMGSPGVDELRWHQPVKPGDTLSLRTEVLEKRLSESRSDRGYVKSRLETYNQDDDLVMSWVGNAIFERRDDE</sequence>
<dbReference type="CDD" id="cd03454">
    <property type="entry name" value="YdeM"/>
    <property type="match status" value="1"/>
</dbReference>
<accession>A0A8J8Q4X5</accession>
<dbReference type="Gene3D" id="3.10.129.10">
    <property type="entry name" value="Hotdog Thioesterase"/>
    <property type="match status" value="1"/>
</dbReference>
<gene>
    <name evidence="3" type="ORF">CV102_07560</name>
</gene>
<feature type="domain" description="MaoC-like" evidence="2">
    <location>
        <begin position="9"/>
        <end position="114"/>
    </location>
</feature>
<dbReference type="AlphaFoldDB" id="A0A8J8Q4X5"/>
<dbReference type="InterPro" id="IPR052342">
    <property type="entry name" value="MCH/BMMD"/>
</dbReference>
<keyword evidence="4" id="KW-1185">Reference proteome</keyword>
<evidence type="ECO:0000256" key="1">
    <source>
        <dbReference type="SAM" id="MobiDB-lite"/>
    </source>
</evidence>
<dbReference type="SUPFAM" id="SSF54637">
    <property type="entry name" value="Thioesterase/thiol ester dehydrase-isomerase"/>
    <property type="match status" value="1"/>
</dbReference>
<dbReference type="OrthoDB" id="225748at2157"/>
<dbReference type="PANTHER" id="PTHR43664:SF1">
    <property type="entry name" value="BETA-METHYLMALYL-COA DEHYDRATASE"/>
    <property type="match status" value="1"/>
</dbReference>
<dbReference type="PANTHER" id="PTHR43664">
    <property type="entry name" value="MONOAMINE OXIDASE-RELATED"/>
    <property type="match status" value="1"/>
</dbReference>
<comment type="caution">
    <text evidence="3">The sequence shown here is derived from an EMBL/GenBank/DDBJ whole genome shotgun (WGS) entry which is preliminary data.</text>
</comment>
<evidence type="ECO:0000313" key="4">
    <source>
        <dbReference type="Proteomes" id="UP000766904"/>
    </source>
</evidence>
<proteinExistence type="predicted"/>
<evidence type="ECO:0000313" key="3">
    <source>
        <dbReference type="EMBL" id="TYL39137.1"/>
    </source>
</evidence>
<dbReference type="Pfam" id="PF01575">
    <property type="entry name" value="MaoC_dehydratas"/>
    <property type="match status" value="1"/>
</dbReference>
<evidence type="ECO:0000259" key="2">
    <source>
        <dbReference type="Pfam" id="PF01575"/>
    </source>
</evidence>
<feature type="region of interest" description="Disordered" evidence="1">
    <location>
        <begin position="71"/>
        <end position="93"/>
    </location>
</feature>